<feature type="transmembrane region" description="Helical" evidence="19">
    <location>
        <begin position="347"/>
        <end position="373"/>
    </location>
</feature>
<feature type="transmembrane region" description="Helical" evidence="19">
    <location>
        <begin position="141"/>
        <end position="159"/>
    </location>
</feature>
<keyword evidence="15 19" id="KW-0472">Membrane</keyword>
<accession>A0A7R6V3G8</accession>
<name>A0A7R6V3G8_9PASS</name>
<comment type="cofactor">
    <cofactor evidence="18">
        <name>heme</name>
        <dbReference type="ChEBI" id="CHEBI:30413"/>
    </cofactor>
    <text evidence="18">Binds 2 heme groups non-covalently.</text>
</comment>
<dbReference type="CDD" id="cd00290">
    <property type="entry name" value="cytochrome_b_C"/>
    <property type="match status" value="1"/>
</dbReference>
<evidence type="ECO:0000256" key="15">
    <source>
        <dbReference type="ARBA" id="ARBA00023136"/>
    </source>
</evidence>
<comment type="subcellular location">
    <subcellularLocation>
        <location evidence="2">Mitochondrion inner membrane</location>
        <topology evidence="2">Multi-pass membrane protein</topology>
    </subcellularLocation>
</comment>
<keyword evidence="7 19" id="KW-0812">Transmembrane</keyword>
<evidence type="ECO:0000259" key="20">
    <source>
        <dbReference type="PROSITE" id="PS51002"/>
    </source>
</evidence>
<dbReference type="SUPFAM" id="SSF81342">
    <property type="entry name" value="Transmembrane di-heme cytochromes"/>
    <property type="match status" value="1"/>
</dbReference>
<dbReference type="GO" id="GO:0008121">
    <property type="term" value="F:quinol-cytochrome-c reductase activity"/>
    <property type="evidence" value="ECO:0007669"/>
    <property type="project" value="InterPro"/>
</dbReference>
<dbReference type="PIRSF" id="PIRSF038885">
    <property type="entry name" value="COB"/>
    <property type="match status" value="1"/>
</dbReference>
<feature type="transmembrane region" description="Helical" evidence="19">
    <location>
        <begin position="30"/>
        <end position="57"/>
    </location>
</feature>
<dbReference type="PROSITE" id="PS51002">
    <property type="entry name" value="CYTB_NTER"/>
    <property type="match status" value="1"/>
</dbReference>
<evidence type="ECO:0000256" key="4">
    <source>
        <dbReference type="ARBA" id="ARBA00022448"/>
    </source>
</evidence>
<dbReference type="SUPFAM" id="SSF81648">
    <property type="entry name" value="a domain/subunit of cytochrome bc1 complex (Ubiquinol-cytochrome c reductase)"/>
    <property type="match status" value="1"/>
</dbReference>
<dbReference type="GO" id="GO:0006122">
    <property type="term" value="P:mitochondrial electron transport, ubiquinol to cytochrome c"/>
    <property type="evidence" value="ECO:0007669"/>
    <property type="project" value="TreeGrafter"/>
</dbReference>
<dbReference type="CDD" id="cd00284">
    <property type="entry name" value="Cytochrome_b_N"/>
    <property type="match status" value="1"/>
</dbReference>
<keyword evidence="14 19" id="KW-0496">Mitochondrion</keyword>
<dbReference type="AlphaFoldDB" id="A0A7R6V3G8"/>
<feature type="transmembrane region" description="Helical" evidence="19">
    <location>
        <begin position="114"/>
        <end position="134"/>
    </location>
</feature>
<evidence type="ECO:0000256" key="3">
    <source>
        <dbReference type="ARBA" id="ARBA00013531"/>
    </source>
</evidence>
<comment type="cofactor">
    <cofactor evidence="19">
        <name>heme b</name>
        <dbReference type="ChEBI" id="CHEBI:60344"/>
    </cofactor>
    <text evidence="19">Binds 2 heme groups non-covalently.</text>
</comment>
<evidence type="ECO:0000256" key="14">
    <source>
        <dbReference type="ARBA" id="ARBA00023128"/>
    </source>
</evidence>
<keyword evidence="4 19" id="KW-0813">Transport</keyword>
<feature type="binding site" description="axial binding residue" evidence="18">
    <location>
        <position position="183"/>
    </location>
    <ligand>
        <name>heme b</name>
        <dbReference type="ChEBI" id="CHEBI:60344"/>
        <label>b562</label>
    </ligand>
    <ligandPart>
        <name>Fe</name>
        <dbReference type="ChEBI" id="CHEBI:18248"/>
    </ligandPart>
</feature>
<dbReference type="Gene3D" id="1.20.810.10">
    <property type="entry name" value="Cytochrome Bc1 Complex, Chain C"/>
    <property type="match status" value="1"/>
</dbReference>
<evidence type="ECO:0000313" key="22">
    <source>
        <dbReference type="EMBL" id="BCD55945.1"/>
    </source>
</evidence>
<feature type="transmembrane region" description="Helical" evidence="19">
    <location>
        <begin position="179"/>
        <end position="201"/>
    </location>
</feature>
<evidence type="ECO:0000256" key="6">
    <source>
        <dbReference type="ARBA" id="ARBA00022660"/>
    </source>
</evidence>
<keyword evidence="10 19" id="KW-0249">Electron transport</keyword>
<dbReference type="GO" id="GO:0005743">
    <property type="term" value="C:mitochondrial inner membrane"/>
    <property type="evidence" value="ECO:0007669"/>
    <property type="project" value="UniProtKB-SubCell"/>
</dbReference>
<feature type="binding site" description="axial binding residue" evidence="18">
    <location>
        <position position="197"/>
    </location>
    <ligand>
        <name>heme b</name>
        <dbReference type="ChEBI" id="CHEBI:60344"/>
        <label>b566</label>
    </ligand>
    <ligandPart>
        <name>Fe</name>
        <dbReference type="ChEBI" id="CHEBI:18248"/>
    </ligandPart>
</feature>
<feature type="domain" description="Cytochrome b/b6 C-terminal region profile" evidence="21">
    <location>
        <begin position="211"/>
        <end position="380"/>
    </location>
</feature>
<dbReference type="GO" id="GO:0045275">
    <property type="term" value="C:respiratory chain complex III"/>
    <property type="evidence" value="ECO:0007669"/>
    <property type="project" value="InterPro"/>
</dbReference>
<feature type="transmembrane region" description="Helical" evidence="19">
    <location>
        <begin position="78"/>
        <end position="99"/>
    </location>
</feature>
<dbReference type="FunFam" id="1.20.810.10:FF:000002">
    <property type="entry name" value="Cytochrome b"/>
    <property type="match status" value="1"/>
</dbReference>
<dbReference type="InterPro" id="IPR048260">
    <property type="entry name" value="Cytochrome_b_C_euk/bac"/>
</dbReference>
<evidence type="ECO:0000256" key="9">
    <source>
        <dbReference type="ARBA" id="ARBA00022792"/>
    </source>
</evidence>
<keyword evidence="8 18" id="KW-0479">Metal-binding</keyword>
<keyword evidence="13" id="KW-0830">Ubiquinone</keyword>
<evidence type="ECO:0000256" key="17">
    <source>
        <dbReference type="PIRSR" id="PIRSR038885-1"/>
    </source>
</evidence>
<dbReference type="InterPro" id="IPR005797">
    <property type="entry name" value="Cyt_b/b6_N"/>
</dbReference>
<dbReference type="GO" id="GO:0016491">
    <property type="term" value="F:oxidoreductase activity"/>
    <property type="evidence" value="ECO:0007669"/>
    <property type="project" value="UniProtKB-UniRule"/>
</dbReference>
<keyword evidence="12 18" id="KW-0408">Iron</keyword>
<evidence type="ECO:0000256" key="8">
    <source>
        <dbReference type="ARBA" id="ARBA00022723"/>
    </source>
</evidence>
<feature type="binding site" description="axial binding residue" evidence="18">
    <location>
        <position position="98"/>
    </location>
    <ligand>
        <name>heme b</name>
        <dbReference type="ChEBI" id="CHEBI:60344"/>
        <label>b566</label>
    </ligand>
    <ligandPart>
        <name>Fe</name>
        <dbReference type="ChEBI" id="CHEBI:18248"/>
    </ligandPart>
</feature>
<organism evidence="22">
    <name type="scientific">Helopsaltes pleskei</name>
    <dbReference type="NCBI Taxonomy" id="3150916"/>
    <lineage>
        <taxon>Eukaryota</taxon>
        <taxon>Metazoa</taxon>
        <taxon>Chordata</taxon>
        <taxon>Craniata</taxon>
        <taxon>Vertebrata</taxon>
        <taxon>Euteleostomi</taxon>
        <taxon>Archelosauria</taxon>
        <taxon>Archosauria</taxon>
        <taxon>Dinosauria</taxon>
        <taxon>Saurischia</taxon>
        <taxon>Theropoda</taxon>
        <taxon>Coelurosauria</taxon>
        <taxon>Aves</taxon>
        <taxon>Neognathae</taxon>
        <taxon>Neoaves</taxon>
        <taxon>Telluraves</taxon>
        <taxon>Australaves</taxon>
        <taxon>Passeriformes</taxon>
        <taxon>Sylvioidea</taxon>
        <taxon>Locustellidae</taxon>
        <taxon>Helopsaltes</taxon>
    </lineage>
</organism>
<evidence type="ECO:0000256" key="19">
    <source>
        <dbReference type="RuleBase" id="RU362117"/>
    </source>
</evidence>
<feature type="transmembrane region" description="Helical" evidence="19">
    <location>
        <begin position="230"/>
        <end position="251"/>
    </location>
</feature>
<feature type="domain" description="Cytochrome b/b6 N-terminal region profile" evidence="20">
    <location>
        <begin position="1"/>
        <end position="210"/>
    </location>
</feature>
<comment type="function">
    <text evidence="1 19">Component of the ubiquinol-cytochrome c reductase complex (complex III or cytochrome b-c1 complex) that is part of the mitochondrial respiratory chain. The b-c1 complex mediates electron transfer from ubiquinol to cytochrome c. Contributes to the generation of a proton gradient across the mitochondrial membrane that is then used for ATP synthesis.</text>
</comment>
<dbReference type="Pfam" id="PF00032">
    <property type="entry name" value="Cytochrom_B_C"/>
    <property type="match status" value="1"/>
</dbReference>
<feature type="transmembrane region" description="Helical" evidence="19">
    <location>
        <begin position="289"/>
        <end position="309"/>
    </location>
</feature>
<evidence type="ECO:0000256" key="10">
    <source>
        <dbReference type="ARBA" id="ARBA00022982"/>
    </source>
</evidence>
<gene>
    <name evidence="22" type="primary">cytb</name>
</gene>
<feature type="transmembrane region" description="Helical" evidence="19">
    <location>
        <begin position="321"/>
        <end position="341"/>
    </location>
</feature>
<evidence type="ECO:0000256" key="7">
    <source>
        <dbReference type="ARBA" id="ARBA00022692"/>
    </source>
</evidence>
<keyword evidence="9" id="KW-0999">Mitochondrion inner membrane</keyword>
<evidence type="ECO:0000259" key="21">
    <source>
        <dbReference type="PROSITE" id="PS51003"/>
    </source>
</evidence>
<evidence type="ECO:0000256" key="11">
    <source>
        <dbReference type="ARBA" id="ARBA00022989"/>
    </source>
</evidence>
<dbReference type="InterPro" id="IPR048259">
    <property type="entry name" value="Cytochrome_b_N_euk/bac"/>
</dbReference>
<sequence>MAPNLRKNHPLMKIINDSLIDLPTPSNISIWWNFGSLLGICLITQIVTGLLLAMHYTADTALAFSSVAHMCRNVQFGWLIRNLHANGASFFFICIYFHIGRGIYYGSYLNKETWNVGVILLLMLMATAFVGYVLPWGQMSFWGATVITNLFSAIPYIGQTLVEWAWGGFSVDNPTLTRFFAIHFLLPFVIAGLTLVHLTLLHETGSNNPLGIPSDCDKIPFHPYYSTKDILGFVLMLALLASLALFAPNFLGDPENFTPANPLATPPHIKPEWYFLFRYAILRSIPNKLGGVLALAASVLVLFLIPLLHTSKLRSMTFRPLSQILFWTLVANVLVLTWVGSQPVEHPFIIIGQIASLSYFTIILVLFPLASILENKMLKL</sequence>
<dbReference type="PANTHER" id="PTHR19271:SF16">
    <property type="entry name" value="CYTOCHROME B"/>
    <property type="match status" value="1"/>
</dbReference>
<feature type="binding site" evidence="17">
    <location>
        <position position="202"/>
    </location>
    <ligand>
        <name>a ubiquinone</name>
        <dbReference type="ChEBI" id="CHEBI:16389"/>
    </ligand>
</feature>
<dbReference type="GO" id="GO:0046872">
    <property type="term" value="F:metal ion binding"/>
    <property type="evidence" value="ECO:0007669"/>
    <property type="project" value="UniProtKB-UniRule"/>
</dbReference>
<reference evidence="22" key="1">
    <citation type="submission" date="2020-04" db="EMBL/GenBank/DDBJ databases">
        <title>Mitochondrial Genome Project of Endangered Birds in Japan by Yamashina Institute for Ornithology.</title>
        <authorList>
            <person name="Yamamoto Y."/>
            <person name="Kakizawa R."/>
            <person name="Yamagishi S."/>
            <person name="Asai S."/>
            <person name="Saitoh T."/>
        </authorList>
    </citation>
    <scope>NUCLEOTIDE SEQUENCE</scope>
    <source>
        <strain evidence="22">2006-5233</strain>
        <tissue evidence="22">Blood</tissue>
    </source>
</reference>
<protein>
    <recommendedName>
        <fullName evidence="3 19">Cytochrome b</fullName>
    </recommendedName>
</protein>
<evidence type="ECO:0000256" key="12">
    <source>
        <dbReference type="ARBA" id="ARBA00023004"/>
    </source>
</evidence>
<keyword evidence="11 19" id="KW-1133">Transmembrane helix</keyword>
<dbReference type="PROSITE" id="PS51003">
    <property type="entry name" value="CYTB_CTER"/>
    <property type="match status" value="1"/>
</dbReference>
<dbReference type="InterPro" id="IPR030689">
    <property type="entry name" value="Cytochrome_b"/>
</dbReference>
<dbReference type="Pfam" id="PF00033">
    <property type="entry name" value="Cytochrome_B"/>
    <property type="match status" value="1"/>
</dbReference>
<comment type="similarity">
    <text evidence="16 19">Belongs to the cytochrome b family.</text>
</comment>
<keyword evidence="6 19" id="KW-0679">Respiratory chain</keyword>
<evidence type="ECO:0000256" key="1">
    <source>
        <dbReference type="ARBA" id="ARBA00002566"/>
    </source>
</evidence>
<dbReference type="InterPro" id="IPR005798">
    <property type="entry name" value="Cyt_b/b6_C"/>
</dbReference>
<evidence type="ECO:0000256" key="2">
    <source>
        <dbReference type="ARBA" id="ARBA00004448"/>
    </source>
</evidence>
<dbReference type="InterPro" id="IPR027387">
    <property type="entry name" value="Cytb/b6-like_sf"/>
</dbReference>
<proteinExistence type="inferred from homology"/>
<dbReference type="InterPro" id="IPR016174">
    <property type="entry name" value="Di-haem_cyt_TM"/>
</dbReference>
<dbReference type="PANTHER" id="PTHR19271">
    <property type="entry name" value="CYTOCHROME B"/>
    <property type="match status" value="1"/>
</dbReference>
<dbReference type="EMBL" id="LC541466">
    <property type="protein sequence ID" value="BCD55945.1"/>
    <property type="molecule type" value="Genomic_DNA"/>
</dbReference>
<dbReference type="InterPro" id="IPR036150">
    <property type="entry name" value="Cyt_b/b6_C_sf"/>
</dbReference>
<feature type="binding site" description="axial binding residue" evidence="18">
    <location>
        <position position="84"/>
    </location>
    <ligand>
        <name>heme b</name>
        <dbReference type="ChEBI" id="CHEBI:60344"/>
        <label>b562</label>
    </ligand>
    <ligandPart>
        <name>Fe</name>
        <dbReference type="ChEBI" id="CHEBI:18248"/>
    </ligandPart>
</feature>
<evidence type="ECO:0000256" key="18">
    <source>
        <dbReference type="PIRSR" id="PIRSR038885-2"/>
    </source>
</evidence>
<geneLocation type="mitochondrion" evidence="22"/>
<evidence type="ECO:0000256" key="5">
    <source>
        <dbReference type="ARBA" id="ARBA00022617"/>
    </source>
</evidence>
<evidence type="ECO:0000256" key="13">
    <source>
        <dbReference type="ARBA" id="ARBA00023075"/>
    </source>
</evidence>
<evidence type="ECO:0000256" key="16">
    <source>
        <dbReference type="ARBA" id="ARBA00061233"/>
    </source>
</evidence>
<keyword evidence="5 18" id="KW-0349">Heme</keyword>